<evidence type="ECO:0000256" key="2">
    <source>
        <dbReference type="ARBA" id="ARBA00006333"/>
    </source>
</evidence>
<evidence type="ECO:0000313" key="7">
    <source>
        <dbReference type="EMBL" id="TVU15797.1"/>
    </source>
</evidence>
<dbReference type="GO" id="GO:0016102">
    <property type="term" value="P:diterpenoid biosynthetic process"/>
    <property type="evidence" value="ECO:0007669"/>
    <property type="project" value="TreeGrafter"/>
</dbReference>
<evidence type="ECO:0000256" key="5">
    <source>
        <dbReference type="ARBA" id="ARBA00023239"/>
    </source>
</evidence>
<comment type="caution">
    <text evidence="7">The sequence shown here is derived from an EMBL/GenBank/DDBJ whole genome shotgun (WGS) entry which is preliminary data.</text>
</comment>
<comment type="similarity">
    <text evidence="2">Belongs to the terpene synthase family.</text>
</comment>
<keyword evidence="4" id="KW-0460">Magnesium</keyword>
<name>A0A5J9TX80_9POAL</name>
<dbReference type="GO" id="GO:0000287">
    <property type="term" value="F:magnesium ion binding"/>
    <property type="evidence" value="ECO:0007669"/>
    <property type="project" value="InterPro"/>
</dbReference>
<dbReference type="EMBL" id="RWGY01000031">
    <property type="protein sequence ID" value="TVU15797.1"/>
    <property type="molecule type" value="Genomic_DNA"/>
</dbReference>
<feature type="domain" description="Terpene synthase metal-binding" evidence="6">
    <location>
        <begin position="1"/>
        <end position="150"/>
    </location>
</feature>
<evidence type="ECO:0000256" key="1">
    <source>
        <dbReference type="ARBA" id="ARBA00001946"/>
    </source>
</evidence>
<keyword evidence="5" id="KW-0456">Lyase</keyword>
<evidence type="ECO:0000256" key="4">
    <source>
        <dbReference type="ARBA" id="ARBA00022842"/>
    </source>
</evidence>
<dbReference type="Proteomes" id="UP000324897">
    <property type="component" value="Unassembled WGS sequence"/>
</dbReference>
<dbReference type="InterPro" id="IPR005630">
    <property type="entry name" value="Terpene_synthase_metal-bd"/>
</dbReference>
<dbReference type="SUPFAM" id="SSF48576">
    <property type="entry name" value="Terpenoid synthases"/>
    <property type="match status" value="1"/>
</dbReference>
<organism evidence="7 8">
    <name type="scientific">Eragrostis curvula</name>
    <name type="common">weeping love grass</name>
    <dbReference type="NCBI Taxonomy" id="38414"/>
    <lineage>
        <taxon>Eukaryota</taxon>
        <taxon>Viridiplantae</taxon>
        <taxon>Streptophyta</taxon>
        <taxon>Embryophyta</taxon>
        <taxon>Tracheophyta</taxon>
        <taxon>Spermatophyta</taxon>
        <taxon>Magnoliopsida</taxon>
        <taxon>Liliopsida</taxon>
        <taxon>Poales</taxon>
        <taxon>Poaceae</taxon>
        <taxon>PACMAD clade</taxon>
        <taxon>Chloridoideae</taxon>
        <taxon>Eragrostideae</taxon>
        <taxon>Eragrostidinae</taxon>
        <taxon>Eragrostis</taxon>
    </lineage>
</organism>
<dbReference type="Gramene" id="TVU15797">
    <property type="protein sequence ID" value="TVU15797"/>
    <property type="gene ID" value="EJB05_39335"/>
</dbReference>
<evidence type="ECO:0000256" key="3">
    <source>
        <dbReference type="ARBA" id="ARBA00022723"/>
    </source>
</evidence>
<comment type="cofactor">
    <cofactor evidence="1">
        <name>Mg(2+)</name>
        <dbReference type="ChEBI" id="CHEBI:18420"/>
    </cofactor>
</comment>
<dbReference type="PANTHER" id="PTHR31739">
    <property type="entry name" value="ENT-COPALYL DIPHOSPHATE SYNTHASE, CHLOROPLASTIC"/>
    <property type="match status" value="1"/>
</dbReference>
<gene>
    <name evidence="7" type="ORF">EJB05_39335</name>
</gene>
<evidence type="ECO:0000259" key="6">
    <source>
        <dbReference type="Pfam" id="PF03936"/>
    </source>
</evidence>
<dbReference type="OrthoDB" id="2343925at2759"/>
<keyword evidence="8" id="KW-1185">Reference proteome</keyword>
<sequence length="214" mass="24281">MFPPELSEARIAWTLTCVLVTVLDDVFDVAGSREENENLAMLIDRWDTHGEIGFCSEHVEIAFRAVYETSKQLGAKAAAVQNRSVVHHIAEMWADVARAMLTEAEWRMNGYVPLPSMEEYMRVAEVSWGLGPILPATLYFVGPELPEEVVRCPERKLLRLVLAEGSAVPRPCKQVFWDMWKVMELFYRETDGYQPKEMRGAEDAVLHEPLLVGA</sequence>
<reference evidence="7 8" key="1">
    <citation type="journal article" date="2019" name="Sci. Rep.">
        <title>A high-quality genome of Eragrostis curvula grass provides insights into Poaceae evolution and supports new strategies to enhance forage quality.</title>
        <authorList>
            <person name="Carballo J."/>
            <person name="Santos B.A.C.M."/>
            <person name="Zappacosta D."/>
            <person name="Garbus I."/>
            <person name="Selva J.P."/>
            <person name="Gallo C.A."/>
            <person name="Diaz A."/>
            <person name="Albertini E."/>
            <person name="Caccamo M."/>
            <person name="Echenique V."/>
        </authorList>
    </citation>
    <scope>NUCLEOTIDE SEQUENCE [LARGE SCALE GENOMIC DNA]</scope>
    <source>
        <strain evidence="8">cv. Victoria</strain>
        <tissue evidence="7">Leaf</tissue>
    </source>
</reference>
<dbReference type="GO" id="GO:0010333">
    <property type="term" value="F:terpene synthase activity"/>
    <property type="evidence" value="ECO:0007669"/>
    <property type="project" value="InterPro"/>
</dbReference>
<protein>
    <recommendedName>
        <fullName evidence="6">Terpene synthase metal-binding domain-containing protein</fullName>
    </recommendedName>
</protein>
<feature type="non-terminal residue" evidence="7">
    <location>
        <position position="1"/>
    </location>
</feature>
<dbReference type="InterPro" id="IPR008949">
    <property type="entry name" value="Isoprenoid_synthase_dom_sf"/>
</dbReference>
<dbReference type="Pfam" id="PF03936">
    <property type="entry name" value="Terpene_synth_C"/>
    <property type="match status" value="1"/>
</dbReference>
<accession>A0A5J9TX80</accession>
<dbReference type="InterPro" id="IPR050148">
    <property type="entry name" value="Terpene_synthase-like"/>
</dbReference>
<keyword evidence="3" id="KW-0479">Metal-binding</keyword>
<dbReference type="Gene3D" id="1.10.600.10">
    <property type="entry name" value="Farnesyl Diphosphate Synthase"/>
    <property type="match status" value="2"/>
</dbReference>
<dbReference type="PANTHER" id="PTHR31739:SF17">
    <property type="entry name" value="ENT-SANDARACOPIMARA-8(14),15-DIENE SYNTHASE, CHLOROPLASTIC"/>
    <property type="match status" value="1"/>
</dbReference>
<dbReference type="AlphaFoldDB" id="A0A5J9TX80"/>
<evidence type="ECO:0000313" key="8">
    <source>
        <dbReference type="Proteomes" id="UP000324897"/>
    </source>
</evidence>
<proteinExistence type="inferred from homology"/>